<sequence>MSQSQRSRKANMSKLSASLKALVNAPFSRPGPLPAPGQVHDLFQSIARDASKRNLGVNSWLAISTATAFTLNSPDSLPVLHRVASAEQNGAGVKTAEYMREVGLKCISFNGIPRSINCLNAFYASLPKDITSQLYTVPSRKPTTQTLDAGLARGRGLWDSVYRPFEDKLYEKLALSHPDLPAYILSHHYAGLLSDPPAAERGELASVGRIHTSMVAISCLRAQTGVGPQVLSHVFGLRKAIEDESFRADRDGETEENVKWLASDEGSEWILNTIDKIVEVMGGSTFAPAGREAKL</sequence>
<accession>A0A9P5LC27</accession>
<dbReference type="PANTHER" id="PTHR28180">
    <property type="entry name" value="CONSERVED MITOCHONDRIAL PROTEIN-RELATED"/>
    <property type="match status" value="1"/>
</dbReference>
<dbReference type="Proteomes" id="UP000722485">
    <property type="component" value="Unassembled WGS sequence"/>
</dbReference>
<dbReference type="Gene3D" id="1.20.1290.10">
    <property type="entry name" value="AhpD-like"/>
    <property type="match status" value="1"/>
</dbReference>
<dbReference type="AlphaFoldDB" id="A0A9P5LC27"/>
<evidence type="ECO:0008006" key="3">
    <source>
        <dbReference type="Google" id="ProtNLM"/>
    </source>
</evidence>
<proteinExistence type="predicted"/>
<comment type="caution">
    <text evidence="1">The sequence shown here is derived from an EMBL/GenBank/DDBJ whole genome shotgun (WGS) entry which is preliminary data.</text>
</comment>
<dbReference type="InterPro" id="IPR029032">
    <property type="entry name" value="AhpD-like"/>
</dbReference>
<dbReference type="EMBL" id="JAANBB010000391">
    <property type="protein sequence ID" value="KAF7543100.1"/>
    <property type="molecule type" value="Genomic_DNA"/>
</dbReference>
<keyword evidence="2" id="KW-1185">Reference proteome</keyword>
<dbReference type="SUPFAM" id="SSF69118">
    <property type="entry name" value="AhpD-like"/>
    <property type="match status" value="1"/>
</dbReference>
<dbReference type="PANTHER" id="PTHR28180:SF2">
    <property type="entry name" value="PEROXISOMAL PROTEIN 2"/>
    <property type="match status" value="1"/>
</dbReference>
<dbReference type="OrthoDB" id="5392202at2759"/>
<gene>
    <name evidence="1" type="ORF">G7Z17_g11014</name>
</gene>
<name>A0A9P5LC27_9HYPO</name>
<dbReference type="InterPro" id="IPR052999">
    <property type="entry name" value="PTS1_Protein"/>
</dbReference>
<protein>
    <recommendedName>
        <fullName evidence="3">Dol-P-Man:Man(5)GlcNAc(2)-PP-Dol alpha-1,3-mannosyltransferase</fullName>
    </recommendedName>
</protein>
<evidence type="ECO:0000313" key="1">
    <source>
        <dbReference type="EMBL" id="KAF7543100.1"/>
    </source>
</evidence>
<evidence type="ECO:0000313" key="2">
    <source>
        <dbReference type="Proteomes" id="UP000722485"/>
    </source>
</evidence>
<organism evidence="1 2">
    <name type="scientific">Cylindrodendrum hubeiense</name>
    <dbReference type="NCBI Taxonomy" id="595255"/>
    <lineage>
        <taxon>Eukaryota</taxon>
        <taxon>Fungi</taxon>
        <taxon>Dikarya</taxon>
        <taxon>Ascomycota</taxon>
        <taxon>Pezizomycotina</taxon>
        <taxon>Sordariomycetes</taxon>
        <taxon>Hypocreomycetidae</taxon>
        <taxon>Hypocreales</taxon>
        <taxon>Nectriaceae</taxon>
        <taxon>Cylindrodendrum</taxon>
    </lineage>
</organism>
<reference evidence="1" key="1">
    <citation type="submission" date="2020-03" db="EMBL/GenBank/DDBJ databases">
        <title>Draft Genome Sequence of Cylindrodendrum hubeiense.</title>
        <authorList>
            <person name="Buettner E."/>
            <person name="Kellner H."/>
        </authorList>
    </citation>
    <scope>NUCLEOTIDE SEQUENCE</scope>
    <source>
        <strain evidence="1">IHI 201604</strain>
    </source>
</reference>